<dbReference type="PROSITE" id="PS00678">
    <property type="entry name" value="WD_REPEATS_1"/>
    <property type="match status" value="6"/>
</dbReference>
<feature type="repeat" description="WD" evidence="5">
    <location>
        <begin position="1005"/>
        <end position="1039"/>
    </location>
</feature>
<keyword evidence="4 6" id="KW-0067">ATP-binding</keyword>
<dbReference type="PROSITE" id="PS50082">
    <property type="entry name" value="WD_REPEATS_2"/>
    <property type="match status" value="10"/>
</dbReference>
<keyword evidence="8" id="KW-0812">Transmembrane</keyword>
<dbReference type="SUPFAM" id="SSF56112">
    <property type="entry name" value="Protein kinase-like (PK-like)"/>
    <property type="match status" value="1"/>
</dbReference>
<dbReference type="SMART" id="SM00220">
    <property type="entry name" value="S_TKc"/>
    <property type="match status" value="1"/>
</dbReference>
<evidence type="ECO:0000256" key="8">
    <source>
        <dbReference type="SAM" id="Phobius"/>
    </source>
</evidence>
<dbReference type="Gene3D" id="3.30.200.20">
    <property type="entry name" value="Phosphorylase Kinase, domain 1"/>
    <property type="match status" value="1"/>
</dbReference>
<keyword evidence="2" id="KW-0677">Repeat</keyword>
<keyword evidence="10" id="KW-0418">Kinase</keyword>
<dbReference type="Gene3D" id="2.130.10.10">
    <property type="entry name" value="YVTN repeat-like/Quinoprotein amine dehydrogenase"/>
    <property type="match status" value="5"/>
</dbReference>
<dbReference type="InterPro" id="IPR020472">
    <property type="entry name" value="WD40_PAC1"/>
</dbReference>
<name>A0ABU5F486_9BACT</name>
<evidence type="ECO:0000256" key="6">
    <source>
        <dbReference type="PROSITE-ProRule" id="PRU10141"/>
    </source>
</evidence>
<gene>
    <name evidence="10" type="ORF">R5W23_001972</name>
</gene>
<organism evidence="10 11">
    <name type="scientific">Gemmata algarum</name>
    <dbReference type="NCBI Taxonomy" id="2975278"/>
    <lineage>
        <taxon>Bacteria</taxon>
        <taxon>Pseudomonadati</taxon>
        <taxon>Planctomycetota</taxon>
        <taxon>Planctomycetia</taxon>
        <taxon>Gemmatales</taxon>
        <taxon>Gemmataceae</taxon>
        <taxon>Gemmata</taxon>
    </lineage>
</organism>
<dbReference type="PROSITE" id="PS50294">
    <property type="entry name" value="WD_REPEATS_REGION"/>
    <property type="match status" value="9"/>
</dbReference>
<dbReference type="InterPro" id="IPR008271">
    <property type="entry name" value="Ser/Thr_kinase_AS"/>
</dbReference>
<protein>
    <submittedName>
        <fullName evidence="10">Protein kinase</fullName>
    </submittedName>
</protein>
<feature type="domain" description="Protein kinase" evidence="9">
    <location>
        <begin position="54"/>
        <end position="321"/>
    </location>
</feature>
<feature type="binding site" evidence="6">
    <location>
        <position position="83"/>
    </location>
    <ligand>
        <name>ATP</name>
        <dbReference type="ChEBI" id="CHEBI:30616"/>
    </ligand>
</feature>
<feature type="repeat" description="WD" evidence="5">
    <location>
        <begin position="919"/>
        <end position="950"/>
    </location>
</feature>
<evidence type="ECO:0000259" key="9">
    <source>
        <dbReference type="PROSITE" id="PS50011"/>
    </source>
</evidence>
<evidence type="ECO:0000256" key="3">
    <source>
        <dbReference type="ARBA" id="ARBA00022741"/>
    </source>
</evidence>
<dbReference type="Gene3D" id="1.10.510.10">
    <property type="entry name" value="Transferase(Phosphotransferase) domain 1"/>
    <property type="match status" value="1"/>
</dbReference>
<dbReference type="PROSITE" id="PS00107">
    <property type="entry name" value="PROTEIN_KINASE_ATP"/>
    <property type="match status" value="1"/>
</dbReference>
<keyword evidence="8" id="KW-0472">Membrane</keyword>
<evidence type="ECO:0000256" key="4">
    <source>
        <dbReference type="ARBA" id="ARBA00022840"/>
    </source>
</evidence>
<dbReference type="InterPro" id="IPR015943">
    <property type="entry name" value="WD40/YVTN_repeat-like_dom_sf"/>
</dbReference>
<dbReference type="InterPro" id="IPR011047">
    <property type="entry name" value="Quinoprotein_ADH-like_sf"/>
</dbReference>
<feature type="repeat" description="WD" evidence="5">
    <location>
        <begin position="815"/>
        <end position="856"/>
    </location>
</feature>
<evidence type="ECO:0000313" key="11">
    <source>
        <dbReference type="Proteomes" id="UP001272242"/>
    </source>
</evidence>
<dbReference type="SUPFAM" id="SSF50998">
    <property type="entry name" value="Quinoprotein alcohol dehydrogenase-like"/>
    <property type="match status" value="2"/>
</dbReference>
<keyword evidence="3 6" id="KW-0547">Nucleotide-binding</keyword>
<keyword evidence="1 5" id="KW-0853">WD repeat</keyword>
<dbReference type="GO" id="GO:0016301">
    <property type="term" value="F:kinase activity"/>
    <property type="evidence" value="ECO:0007669"/>
    <property type="project" value="UniProtKB-KW"/>
</dbReference>
<keyword evidence="8" id="KW-1133">Transmembrane helix</keyword>
<dbReference type="EMBL" id="JAXBLV010000182">
    <property type="protein sequence ID" value="MDY3560726.1"/>
    <property type="molecule type" value="Genomic_DNA"/>
</dbReference>
<feature type="repeat" description="WD" evidence="5">
    <location>
        <begin position="550"/>
        <end position="591"/>
    </location>
</feature>
<feature type="repeat" description="WD" evidence="5">
    <location>
        <begin position="1039"/>
        <end position="1080"/>
    </location>
</feature>
<feature type="repeat" description="WD" evidence="5">
    <location>
        <begin position="727"/>
        <end position="768"/>
    </location>
</feature>
<evidence type="ECO:0000256" key="7">
    <source>
        <dbReference type="SAM" id="MobiDB-lite"/>
    </source>
</evidence>
<evidence type="ECO:0000313" key="10">
    <source>
        <dbReference type="EMBL" id="MDY3560726.1"/>
    </source>
</evidence>
<dbReference type="InterPro" id="IPR017441">
    <property type="entry name" value="Protein_kinase_ATP_BS"/>
</dbReference>
<dbReference type="InterPro" id="IPR019775">
    <property type="entry name" value="WD40_repeat_CS"/>
</dbReference>
<evidence type="ECO:0000256" key="5">
    <source>
        <dbReference type="PROSITE-ProRule" id="PRU00221"/>
    </source>
</evidence>
<feature type="repeat" description="WD" evidence="5">
    <location>
        <begin position="951"/>
        <end position="994"/>
    </location>
</feature>
<proteinExistence type="predicted"/>
<comment type="caution">
    <text evidence="10">The sequence shown here is derived from an EMBL/GenBank/DDBJ whole genome shotgun (WGS) entry which is preliminary data.</text>
</comment>
<dbReference type="CDD" id="cd14014">
    <property type="entry name" value="STKc_PknB_like"/>
    <property type="match status" value="1"/>
</dbReference>
<dbReference type="PROSITE" id="PS00108">
    <property type="entry name" value="PROTEIN_KINASE_ST"/>
    <property type="match status" value="1"/>
</dbReference>
<feature type="repeat" description="WD" evidence="5">
    <location>
        <begin position="1081"/>
        <end position="1122"/>
    </location>
</feature>
<feature type="repeat" description="WD" evidence="5">
    <location>
        <begin position="679"/>
        <end position="712"/>
    </location>
</feature>
<dbReference type="InterPro" id="IPR000719">
    <property type="entry name" value="Prot_kinase_dom"/>
</dbReference>
<dbReference type="InterPro" id="IPR011009">
    <property type="entry name" value="Kinase-like_dom_sf"/>
</dbReference>
<dbReference type="PANTHER" id="PTHR19879:SF9">
    <property type="entry name" value="TRANSCRIPTION INITIATION FACTOR TFIID SUBUNIT 5"/>
    <property type="match status" value="1"/>
</dbReference>
<dbReference type="PANTHER" id="PTHR19879">
    <property type="entry name" value="TRANSCRIPTION INITIATION FACTOR TFIID"/>
    <property type="match status" value="1"/>
</dbReference>
<reference evidence="11" key="1">
    <citation type="journal article" date="2023" name="Mar. Drugs">
        <title>Gemmata algarum, a Novel Planctomycete Isolated from an Algal Mat, Displays Antimicrobial Activity.</title>
        <authorList>
            <person name="Kumar G."/>
            <person name="Kallscheuer N."/>
            <person name="Kashif M."/>
            <person name="Ahamad S."/>
            <person name="Jagadeeshwari U."/>
            <person name="Pannikurungottu S."/>
            <person name="Haufschild T."/>
            <person name="Kabuu M."/>
            <person name="Sasikala C."/>
            <person name="Jogler C."/>
            <person name="Ramana C."/>
        </authorList>
    </citation>
    <scope>NUCLEOTIDE SEQUENCE [LARGE SCALE GENOMIC DNA]</scope>
    <source>
        <strain evidence="11">JC673</strain>
    </source>
</reference>
<dbReference type="Pfam" id="PF00069">
    <property type="entry name" value="Pkinase"/>
    <property type="match status" value="1"/>
</dbReference>
<feature type="repeat" description="WD" evidence="5">
    <location>
        <begin position="769"/>
        <end position="814"/>
    </location>
</feature>
<dbReference type="SMART" id="SM00320">
    <property type="entry name" value="WD40"/>
    <property type="match status" value="12"/>
</dbReference>
<evidence type="ECO:0000256" key="2">
    <source>
        <dbReference type="ARBA" id="ARBA00022737"/>
    </source>
</evidence>
<dbReference type="Pfam" id="PF00400">
    <property type="entry name" value="WD40"/>
    <property type="match status" value="10"/>
</dbReference>
<keyword evidence="11" id="KW-1185">Reference proteome</keyword>
<dbReference type="InterPro" id="IPR001680">
    <property type="entry name" value="WD40_rpt"/>
</dbReference>
<dbReference type="CDD" id="cd00200">
    <property type="entry name" value="WD40"/>
    <property type="match status" value="2"/>
</dbReference>
<dbReference type="Proteomes" id="UP001272242">
    <property type="component" value="Unassembled WGS sequence"/>
</dbReference>
<keyword evidence="10" id="KW-0808">Transferase</keyword>
<evidence type="ECO:0000256" key="1">
    <source>
        <dbReference type="ARBA" id="ARBA00022574"/>
    </source>
</evidence>
<feature type="region of interest" description="Disordered" evidence="7">
    <location>
        <begin position="21"/>
        <end position="50"/>
    </location>
</feature>
<dbReference type="PROSITE" id="PS50011">
    <property type="entry name" value="PROTEIN_KINASE_DOM"/>
    <property type="match status" value="1"/>
</dbReference>
<dbReference type="RefSeq" id="WP_320687260.1">
    <property type="nucleotide sequence ID" value="NZ_JAXBLV010000182.1"/>
</dbReference>
<dbReference type="PRINTS" id="PR00320">
    <property type="entry name" value="GPROTEINBRPT"/>
</dbReference>
<sequence length="1125" mass="122636">MRTPASLPHPPERTVPLVIARDQPTGGPPKAPRVATIPLPPEPPAGEHPRVRGYDILSVVGTGGMGIVYEARHRELNRRVAIKMLRGESLAPEFRERFRAEAETIAKLQHPNVIQVFEVGTVEPAAGELHPIPFIALEFVDGGSLASKTRSPQAPDYAARTVTTLARAVHAAHQIGVIHRDLKPANVLLGHDGEPKIADFGIAKQIAPASGPQPRTQTGVVLGTPEYMSPEQFEGEAAPAADIYALGVILYQLLTGVVPFKGAAFADTLRLALHQEPVLPRRLQPGVPRDLETVCLKCLEKQPDKRYPTAAALADDLERWLDGRPILARRLGPLGRTARWGRRNPALAALSVVTVLVAVAALAGVMWSWDDARWNEKQAKDHMEIARTNELWAAEHARRAQAEAAKNLEAAAKERWERYRVSLMAASGGLRLHDVRTARWALDEAPPDHRDWVWNVLVAQLDRSRHVLGGPDAPICYAQFSANGRWLLATDPNRQLTVWDLTTRERRGPFPGPAAPHHALVADSGAMVAYATNDHGLALLDPRTGRVRVLSGHTAKIHVIQFIANGSELVTGSEDRTARIWNVETGRETHRLRVPDGTALPLVFSPDGEVAGARWASSDPPTFWGVRSGRPVGRIDPRAEPMFAYRFSPDGKRIVSSGWHPQTAMDVWEVATGQRVARLEGHENQVSDTAFSPDGRLLASCSMDRTVRVWDIGPDARGEKREAVHVLEGHTGWIQRVAFNPDGTRLLSASDDRTLRYWDVKRGKLVAVLRGHSSEVNSGAFHIDPGTGTALIASHASDDTVRLWDVWSAENDYALRGHGSYVYSAAFFPDGDRIASAGWDDTARVWDARTGKEVLKLEHGNIGIVSSVAVHPKGQLIATLGRKHNDPSAVGGVRLWDAGTGKLLHVWPLSNADFRDSRVTFSPDGTLLAAGTPDGRVRLWDVTTRRAAAVLEGHAFAVCDVAFSPDGKQLASAGHHRDGSVRVWDVATGKPLAVLKPGADFRDGVLALAWHPNGKSLAAGSSDGSVRIWDVATEKLLGELKHGSDVYGLAFSPDGKLLATGAADNLIRLWHVDTHREIAELSGHKMYVHSVAFDRTGTRLVSASGDKTVRVWDTEQYRTSTKQTN</sequence>
<accession>A0ABU5F486</accession>
<feature type="transmembrane region" description="Helical" evidence="8">
    <location>
        <begin position="346"/>
        <end position="369"/>
    </location>
</feature>